<dbReference type="Proteomes" id="UP000507222">
    <property type="component" value="Unassembled WGS sequence"/>
</dbReference>
<dbReference type="EMBL" id="CAEKDK010000002">
    <property type="protein sequence ID" value="CAB4269848.1"/>
    <property type="molecule type" value="Genomic_DNA"/>
</dbReference>
<sequence>MLEPYLEPGRNLQDFQQQWELIHVCCPPSPPPTTVIVGCAFPVWPKCLGHAKSSFTFKRRLA</sequence>
<accession>A0A6J5U5P5</accession>
<protein>
    <submittedName>
        <fullName evidence="1">Uncharacterized protein</fullName>
    </submittedName>
</protein>
<organism evidence="1 2">
    <name type="scientific">Prunus armeniaca</name>
    <name type="common">Apricot</name>
    <name type="synonym">Armeniaca vulgaris</name>
    <dbReference type="NCBI Taxonomy" id="36596"/>
    <lineage>
        <taxon>Eukaryota</taxon>
        <taxon>Viridiplantae</taxon>
        <taxon>Streptophyta</taxon>
        <taxon>Embryophyta</taxon>
        <taxon>Tracheophyta</taxon>
        <taxon>Spermatophyta</taxon>
        <taxon>Magnoliopsida</taxon>
        <taxon>eudicotyledons</taxon>
        <taxon>Gunneridae</taxon>
        <taxon>Pentapetalae</taxon>
        <taxon>rosids</taxon>
        <taxon>fabids</taxon>
        <taxon>Rosales</taxon>
        <taxon>Rosaceae</taxon>
        <taxon>Amygdaloideae</taxon>
        <taxon>Amygdaleae</taxon>
        <taxon>Prunus</taxon>
    </lineage>
</organism>
<name>A0A6J5U5P5_PRUAR</name>
<evidence type="ECO:0000313" key="2">
    <source>
        <dbReference type="Proteomes" id="UP000507222"/>
    </source>
</evidence>
<proteinExistence type="predicted"/>
<dbReference type="AlphaFoldDB" id="A0A6J5U5P5"/>
<reference evidence="1 2" key="1">
    <citation type="submission" date="2020-05" db="EMBL/GenBank/DDBJ databases">
        <authorList>
            <person name="Campoy J."/>
            <person name="Schneeberger K."/>
            <person name="Spophaly S."/>
        </authorList>
    </citation>
    <scope>NUCLEOTIDE SEQUENCE [LARGE SCALE GENOMIC DNA]</scope>
    <source>
        <strain evidence="1">PruArmRojPasFocal</strain>
    </source>
</reference>
<gene>
    <name evidence="1" type="ORF">CURHAP_LOCUS15659</name>
</gene>
<evidence type="ECO:0000313" key="1">
    <source>
        <dbReference type="EMBL" id="CAB4269848.1"/>
    </source>
</evidence>